<dbReference type="VEuPathDB" id="FungiDB:PSTT_06244"/>
<reference evidence="2" key="1">
    <citation type="submission" date="2017-12" db="EMBL/GenBank/DDBJ databases">
        <title>Gene loss provides genomic basis for host adaptation in cereal stripe rust fungi.</title>
        <authorList>
            <person name="Xia C."/>
        </authorList>
    </citation>
    <scope>NUCLEOTIDE SEQUENCE [LARGE SCALE GENOMIC DNA]</scope>
    <source>
        <strain evidence="2">93-210</strain>
    </source>
</reference>
<feature type="compositionally biased region" description="Polar residues" evidence="1">
    <location>
        <begin position="54"/>
        <end position="64"/>
    </location>
</feature>
<feature type="compositionally biased region" description="Polar residues" evidence="1">
    <location>
        <begin position="1"/>
        <end position="28"/>
    </location>
</feature>
<name>A0A2S4VKZ8_9BASI</name>
<gene>
    <name evidence="2" type="ORF">PSTT_06244</name>
</gene>
<dbReference type="EMBL" id="PKSL01000048">
    <property type="protein sequence ID" value="POW10185.1"/>
    <property type="molecule type" value="Genomic_DNA"/>
</dbReference>
<accession>A0A2S4VKZ8</accession>
<evidence type="ECO:0000256" key="1">
    <source>
        <dbReference type="SAM" id="MobiDB-lite"/>
    </source>
</evidence>
<sequence length="79" mass="8718">MPDQSTEASSTNPGWSTRSRGTNAQGNRWDSRDYGPNTSNPNPYHYSNKDGSYYYSNPDGSTYHKSSDGDATYTRPGGK</sequence>
<evidence type="ECO:0000313" key="2">
    <source>
        <dbReference type="EMBL" id="POW10185.1"/>
    </source>
</evidence>
<keyword evidence="3" id="KW-1185">Reference proteome</keyword>
<organism evidence="2 3">
    <name type="scientific">Puccinia striiformis</name>
    <dbReference type="NCBI Taxonomy" id="27350"/>
    <lineage>
        <taxon>Eukaryota</taxon>
        <taxon>Fungi</taxon>
        <taxon>Dikarya</taxon>
        <taxon>Basidiomycota</taxon>
        <taxon>Pucciniomycotina</taxon>
        <taxon>Pucciniomycetes</taxon>
        <taxon>Pucciniales</taxon>
        <taxon>Pucciniaceae</taxon>
        <taxon>Puccinia</taxon>
    </lineage>
</organism>
<dbReference type="AlphaFoldDB" id="A0A2S4VKZ8"/>
<proteinExistence type="predicted"/>
<dbReference type="VEuPathDB" id="FungiDB:PSHT_09213"/>
<evidence type="ECO:0000313" key="3">
    <source>
        <dbReference type="Proteomes" id="UP000239156"/>
    </source>
</evidence>
<dbReference type="Proteomes" id="UP000239156">
    <property type="component" value="Unassembled WGS sequence"/>
</dbReference>
<comment type="caution">
    <text evidence="2">The sequence shown here is derived from an EMBL/GenBank/DDBJ whole genome shotgun (WGS) entry which is preliminary data.</text>
</comment>
<feature type="region of interest" description="Disordered" evidence="1">
    <location>
        <begin position="1"/>
        <end position="79"/>
    </location>
</feature>
<protein>
    <submittedName>
        <fullName evidence="2">Uncharacterized protein</fullName>
    </submittedName>
</protein>